<comment type="cofactor">
    <cofactor evidence="10">
        <name>Mn(2+)</name>
        <dbReference type="ChEBI" id="CHEBI:29035"/>
    </cofactor>
    <text evidence="10">Binds 1 Mn(2+) ion per subunit.</text>
</comment>
<feature type="active site" evidence="10 11">
    <location>
        <position position="139"/>
    </location>
</feature>
<dbReference type="AlphaFoldDB" id="R7Y8Y5"/>
<dbReference type="GO" id="GO:0004452">
    <property type="term" value="F:isopentenyl-diphosphate delta-isomerase activity"/>
    <property type="evidence" value="ECO:0007669"/>
    <property type="project" value="UniProtKB-UniRule"/>
</dbReference>
<comment type="pathway">
    <text evidence="1 10">Isoprenoid biosynthesis; dimethylallyl diphosphate biosynthesis; dimethylallyl diphosphate from isopentenyl diphosphate: step 1/1.</text>
</comment>
<dbReference type="HAMAP" id="MF_00202">
    <property type="entry name" value="Idi"/>
    <property type="match status" value="1"/>
</dbReference>
<comment type="catalytic activity">
    <reaction evidence="10">
        <text>isopentenyl diphosphate = dimethylallyl diphosphate</text>
        <dbReference type="Rhea" id="RHEA:23284"/>
        <dbReference type="ChEBI" id="CHEBI:57623"/>
        <dbReference type="ChEBI" id="CHEBI:128769"/>
        <dbReference type="EC" id="5.3.3.2"/>
    </reaction>
</comment>
<evidence type="ECO:0000313" key="13">
    <source>
        <dbReference type="EMBL" id="EON32204.1"/>
    </source>
</evidence>
<dbReference type="InterPro" id="IPR000086">
    <property type="entry name" value="NUDIX_hydrolase_dom"/>
</dbReference>
<sequence length="213" mass="23675">MPRDEQWGTAGARFHDLDAMRKSSMTNDSVVLADADGRPCGTADREAVHGFDTPLHFAFSCHLVVDGRILMTRRALSKRSWPGVWTNSFCGHPRPGEDVVDAVHRYAVRELGIEVADVRCVLPDFRYRAVDASGIVENEICPVFVARPLATPRPAPDEVAEHVWADVADVWSLVERTPWSVSPWFVEQVRQLPNGHDGSVHETHPAMSRASNS</sequence>
<dbReference type="Proteomes" id="UP000013569">
    <property type="component" value="Unassembled WGS sequence"/>
</dbReference>
<dbReference type="Gene3D" id="3.90.79.10">
    <property type="entry name" value="Nucleoside Triphosphate Pyrophosphohydrolase"/>
    <property type="match status" value="1"/>
</dbReference>
<dbReference type="EC" id="5.3.3.2" evidence="3 10"/>
<evidence type="ECO:0000256" key="11">
    <source>
        <dbReference type="PIRSR" id="PIRSR018427-1"/>
    </source>
</evidence>
<evidence type="ECO:0000256" key="7">
    <source>
        <dbReference type="ARBA" id="ARBA00023211"/>
    </source>
</evidence>
<protein>
    <recommendedName>
        <fullName evidence="3 10">Isopentenyl-diphosphate Delta-isomerase</fullName>
        <shortName evidence="10">IPP isomerase</shortName>
        <ecNumber evidence="3 10">5.3.3.2</ecNumber>
    </recommendedName>
    <alternativeName>
        <fullName evidence="10">IPP:DMAPP isomerase</fullName>
    </alternativeName>
    <alternativeName>
        <fullName evidence="10">Isopentenyl pyrophosphate isomerase</fullName>
    </alternativeName>
</protein>
<feature type="binding site" evidence="10">
    <location>
        <position position="139"/>
    </location>
    <ligand>
        <name>Mn(2+)</name>
        <dbReference type="ChEBI" id="CHEBI:29035"/>
    </ligand>
</feature>
<keyword evidence="7 10" id="KW-0464">Manganese</keyword>
<name>R7Y8Y5_9ACTN</name>
<comment type="caution">
    <text evidence="13">The sequence shown here is derived from an EMBL/GenBank/DDBJ whole genome shotgun (WGS) entry which is preliminary data.</text>
</comment>
<dbReference type="GO" id="GO:0008299">
    <property type="term" value="P:isoprenoid biosynthetic process"/>
    <property type="evidence" value="ECO:0007669"/>
    <property type="project" value="UniProtKB-UniRule"/>
</dbReference>
<dbReference type="PANTHER" id="PTHR10885">
    <property type="entry name" value="ISOPENTENYL-DIPHOSPHATE DELTA-ISOMERASE"/>
    <property type="match status" value="1"/>
</dbReference>
<dbReference type="GO" id="GO:0005737">
    <property type="term" value="C:cytoplasm"/>
    <property type="evidence" value="ECO:0007669"/>
    <property type="project" value="UniProtKB-SubCell"/>
</dbReference>
<keyword evidence="6 10" id="KW-0460">Magnesium</keyword>
<evidence type="ECO:0000256" key="9">
    <source>
        <dbReference type="ARBA" id="ARBA00023235"/>
    </source>
</evidence>
<evidence type="ECO:0000256" key="4">
    <source>
        <dbReference type="ARBA" id="ARBA00022490"/>
    </source>
</evidence>
<dbReference type="GO" id="GO:0046872">
    <property type="term" value="F:metal ion binding"/>
    <property type="evidence" value="ECO:0007669"/>
    <property type="project" value="UniProtKB-KW"/>
</dbReference>
<dbReference type="PANTHER" id="PTHR10885:SF0">
    <property type="entry name" value="ISOPENTENYL-DIPHOSPHATE DELTA-ISOMERASE"/>
    <property type="match status" value="1"/>
</dbReference>
<evidence type="ECO:0000259" key="12">
    <source>
        <dbReference type="PROSITE" id="PS51462"/>
    </source>
</evidence>
<evidence type="ECO:0000256" key="1">
    <source>
        <dbReference type="ARBA" id="ARBA00004826"/>
    </source>
</evidence>
<evidence type="ECO:0000256" key="3">
    <source>
        <dbReference type="ARBA" id="ARBA00012057"/>
    </source>
</evidence>
<keyword evidence="9 10" id="KW-0413">Isomerase</keyword>
<dbReference type="Pfam" id="PF00293">
    <property type="entry name" value="NUDIX"/>
    <property type="match status" value="1"/>
</dbReference>
<evidence type="ECO:0000256" key="5">
    <source>
        <dbReference type="ARBA" id="ARBA00022723"/>
    </source>
</evidence>
<evidence type="ECO:0000256" key="8">
    <source>
        <dbReference type="ARBA" id="ARBA00023229"/>
    </source>
</evidence>
<feature type="binding site" evidence="10">
    <location>
        <position position="92"/>
    </location>
    <ligand>
        <name>Mn(2+)</name>
        <dbReference type="ChEBI" id="CHEBI:29035"/>
    </ligand>
</feature>
<comment type="function">
    <text evidence="10">Catalyzes the 1,3-allylic rearrangement of the homoallylic substrate isopentenyl (IPP) to its highly electrophilic allylic isomer, dimethylallyl diphosphate (DMAPP).</text>
</comment>
<dbReference type="PIRSF" id="PIRSF018427">
    <property type="entry name" value="Isopntndiph_ism"/>
    <property type="match status" value="1"/>
</dbReference>
<organism evidence="13 14">
    <name type="scientific">Gordonia terrae C-6</name>
    <dbReference type="NCBI Taxonomy" id="1316928"/>
    <lineage>
        <taxon>Bacteria</taxon>
        <taxon>Bacillati</taxon>
        <taxon>Actinomycetota</taxon>
        <taxon>Actinomycetes</taxon>
        <taxon>Mycobacteriales</taxon>
        <taxon>Gordoniaceae</taxon>
        <taxon>Gordonia</taxon>
    </lineage>
</organism>
<feature type="active site" evidence="10 11">
    <location>
        <position position="90"/>
    </location>
</feature>
<dbReference type="InterPro" id="IPR011876">
    <property type="entry name" value="IsopentenylPP_isomerase_typ1"/>
</dbReference>
<keyword evidence="8 10" id="KW-0414">Isoprene biosynthesis</keyword>
<comment type="similarity">
    <text evidence="2 10">Belongs to the IPP isomerase type 1 family.</text>
</comment>
<dbReference type="NCBIfam" id="NF002995">
    <property type="entry name" value="PRK03759.1"/>
    <property type="match status" value="1"/>
</dbReference>
<dbReference type="GO" id="GO:0050992">
    <property type="term" value="P:dimethylallyl diphosphate biosynthetic process"/>
    <property type="evidence" value="ECO:0007669"/>
    <property type="project" value="UniProtKB-UniRule"/>
</dbReference>
<dbReference type="InterPro" id="IPR056375">
    <property type="entry name" value="Idi_bact"/>
</dbReference>
<reference evidence="13 14" key="1">
    <citation type="journal article" date="2013" name="Genome Announc.">
        <title>Draft Genome Sequence of a Benzothiophene-Desulfurizing Bacterium, Gordona terrae Strain C-6.</title>
        <authorList>
            <person name="Wang W."/>
            <person name="Ma T."/>
            <person name="Ren Y."/>
            <person name="Li G."/>
        </authorList>
    </citation>
    <scope>NUCLEOTIDE SEQUENCE [LARGE SCALE GENOMIC DNA]</scope>
    <source>
        <strain evidence="13 14">C-6</strain>
    </source>
</reference>
<dbReference type="PATRIC" id="fig|1316928.3.peg.2742"/>
<feature type="domain" description="Nudix hydrolase" evidence="12">
    <location>
        <begin position="54"/>
        <end position="187"/>
    </location>
</feature>
<dbReference type="PROSITE" id="PS51462">
    <property type="entry name" value="NUDIX"/>
    <property type="match status" value="1"/>
</dbReference>
<evidence type="ECO:0000256" key="2">
    <source>
        <dbReference type="ARBA" id="ARBA00007579"/>
    </source>
</evidence>
<dbReference type="SUPFAM" id="SSF55811">
    <property type="entry name" value="Nudix"/>
    <property type="match status" value="1"/>
</dbReference>
<comment type="subcellular location">
    <subcellularLocation>
        <location evidence="10">Cytoplasm</location>
    </subcellularLocation>
</comment>
<gene>
    <name evidence="10" type="primary">idi</name>
    <name evidence="13" type="ORF">GTC6_13611</name>
</gene>
<dbReference type="EMBL" id="AQPW01000015">
    <property type="protein sequence ID" value="EON32204.1"/>
    <property type="molecule type" value="Genomic_DNA"/>
</dbReference>
<proteinExistence type="inferred from homology"/>
<accession>R7Y8Y5</accession>
<keyword evidence="4 10" id="KW-0963">Cytoplasm</keyword>
<feature type="binding site" evidence="10">
    <location>
        <position position="49"/>
    </location>
    <ligand>
        <name>Mn(2+)</name>
        <dbReference type="ChEBI" id="CHEBI:29035"/>
    </ligand>
</feature>
<keyword evidence="5 10" id="KW-0479">Metal-binding</keyword>
<dbReference type="NCBIfam" id="TIGR02150">
    <property type="entry name" value="IPP_isom_1"/>
    <property type="match status" value="1"/>
</dbReference>
<comment type="cofactor">
    <cofactor evidence="10">
        <name>Mg(2+)</name>
        <dbReference type="ChEBI" id="CHEBI:18420"/>
    </cofactor>
    <text evidence="10">Binds 1 Mg(2+) ion per subunit. The magnesium ion binds only when substrate is bound.</text>
</comment>
<evidence type="ECO:0000313" key="14">
    <source>
        <dbReference type="Proteomes" id="UP000013569"/>
    </source>
</evidence>
<evidence type="ECO:0000256" key="6">
    <source>
        <dbReference type="ARBA" id="ARBA00022842"/>
    </source>
</evidence>
<dbReference type="UniPathway" id="UPA00059">
    <property type="reaction ID" value="UER00104"/>
</dbReference>
<dbReference type="InterPro" id="IPR015797">
    <property type="entry name" value="NUDIX_hydrolase-like_dom_sf"/>
</dbReference>
<dbReference type="CDD" id="cd02885">
    <property type="entry name" value="NUDIX_IPP_Isomerase"/>
    <property type="match status" value="1"/>
</dbReference>
<evidence type="ECO:0000256" key="10">
    <source>
        <dbReference type="HAMAP-Rule" id="MF_00202"/>
    </source>
</evidence>
<feature type="binding site" evidence="10">
    <location>
        <position position="137"/>
    </location>
    <ligand>
        <name>Mn(2+)</name>
        <dbReference type="ChEBI" id="CHEBI:29035"/>
    </ligand>
</feature>
<feature type="binding site" evidence="10">
    <location>
        <position position="56"/>
    </location>
    <ligand>
        <name>Mn(2+)</name>
        <dbReference type="ChEBI" id="CHEBI:29035"/>
    </ligand>
</feature>
<feature type="binding site" evidence="10">
    <location>
        <position position="110"/>
    </location>
    <ligand>
        <name>Mg(2+)</name>
        <dbReference type="ChEBI" id="CHEBI:18420"/>
    </ligand>
</feature>